<evidence type="ECO:0000259" key="1">
    <source>
        <dbReference type="PROSITE" id="PS51186"/>
    </source>
</evidence>
<proteinExistence type="predicted"/>
<dbReference type="PROSITE" id="PS51186">
    <property type="entry name" value="GNAT"/>
    <property type="match status" value="1"/>
</dbReference>
<evidence type="ECO:0000313" key="3">
    <source>
        <dbReference type="Proteomes" id="UP000298484"/>
    </source>
</evidence>
<dbReference type="Proteomes" id="UP000298484">
    <property type="component" value="Unassembled WGS sequence"/>
</dbReference>
<dbReference type="CDD" id="cd04301">
    <property type="entry name" value="NAT_SF"/>
    <property type="match status" value="1"/>
</dbReference>
<dbReference type="Gene3D" id="3.40.630.30">
    <property type="match status" value="1"/>
</dbReference>
<gene>
    <name evidence="2" type="ORF">E4U82_14570</name>
</gene>
<protein>
    <submittedName>
        <fullName evidence="2">N-acetyltransferase</fullName>
    </submittedName>
</protein>
<dbReference type="EMBL" id="SRHY01000031">
    <property type="protein sequence ID" value="TFJ92035.1"/>
    <property type="molecule type" value="Genomic_DNA"/>
</dbReference>
<dbReference type="AlphaFoldDB" id="A0A4Y9A996"/>
<dbReference type="OrthoDB" id="9812289at2"/>
<name>A0A4Y9A996_9BACI</name>
<dbReference type="SUPFAM" id="SSF55729">
    <property type="entry name" value="Acyl-CoA N-acyltransferases (Nat)"/>
    <property type="match status" value="1"/>
</dbReference>
<comment type="caution">
    <text evidence="2">The sequence shown here is derived from an EMBL/GenBank/DDBJ whole genome shotgun (WGS) entry which is preliminary data.</text>
</comment>
<dbReference type="GO" id="GO:0016747">
    <property type="term" value="F:acyltransferase activity, transferring groups other than amino-acyl groups"/>
    <property type="evidence" value="ECO:0007669"/>
    <property type="project" value="InterPro"/>
</dbReference>
<dbReference type="RefSeq" id="WP_135110887.1">
    <property type="nucleotide sequence ID" value="NZ_SRHY01000031.1"/>
</dbReference>
<sequence length="145" mass="16923">MECVHFETGFPEQQLMAQILRLHEEIFEDSATLIEKAKHKHKILFSVGIEKEEVVGYKIGYEMKPDIFYSWLGGVNKIHRHQGIASKLMNEQHSHLKSKGYKTVQTKTKNKWRNMLILNIRCGFNVVGIETDQQCEPKIILEKKL</sequence>
<dbReference type="InterPro" id="IPR016181">
    <property type="entry name" value="Acyl_CoA_acyltransferase"/>
</dbReference>
<accession>A0A4Y9A996</accession>
<reference evidence="2 3" key="1">
    <citation type="submission" date="2019-03" db="EMBL/GenBank/DDBJ databases">
        <title>Genome sequence of Lentibacillus salicampi ATCC BAA-719.</title>
        <authorList>
            <person name="Maclea K.S."/>
            <person name="Simoes Junior M."/>
        </authorList>
    </citation>
    <scope>NUCLEOTIDE SEQUENCE [LARGE SCALE GENOMIC DNA]</scope>
    <source>
        <strain evidence="2 3">ATCC BAA-719</strain>
    </source>
</reference>
<dbReference type="Pfam" id="PF00583">
    <property type="entry name" value="Acetyltransf_1"/>
    <property type="match status" value="1"/>
</dbReference>
<feature type="domain" description="N-acetyltransferase" evidence="1">
    <location>
        <begin position="4"/>
        <end position="145"/>
    </location>
</feature>
<organism evidence="2 3">
    <name type="scientific">Lentibacillus salicampi</name>
    <dbReference type="NCBI Taxonomy" id="175306"/>
    <lineage>
        <taxon>Bacteria</taxon>
        <taxon>Bacillati</taxon>
        <taxon>Bacillota</taxon>
        <taxon>Bacilli</taxon>
        <taxon>Bacillales</taxon>
        <taxon>Bacillaceae</taxon>
        <taxon>Lentibacillus</taxon>
    </lineage>
</organism>
<dbReference type="InterPro" id="IPR000182">
    <property type="entry name" value="GNAT_dom"/>
</dbReference>
<evidence type="ECO:0000313" key="2">
    <source>
        <dbReference type="EMBL" id="TFJ92035.1"/>
    </source>
</evidence>
<keyword evidence="2" id="KW-0808">Transferase</keyword>
<keyword evidence="3" id="KW-1185">Reference proteome</keyword>